<comment type="function">
    <text evidence="8">Catalyzes a trans-dehydration via an enolate intermediate.</text>
</comment>
<dbReference type="InterPro" id="IPR036441">
    <property type="entry name" value="DHquinase_II_sf"/>
</dbReference>
<evidence type="ECO:0000256" key="1">
    <source>
        <dbReference type="ARBA" id="ARBA00001864"/>
    </source>
</evidence>
<accession>A0A2T2XFT0</accession>
<dbReference type="GO" id="GO:0008652">
    <property type="term" value="P:amino acid biosynthetic process"/>
    <property type="evidence" value="ECO:0007669"/>
    <property type="project" value="UniProtKB-KW"/>
</dbReference>
<feature type="active site" description="Proton donor" evidence="8 9">
    <location>
        <position position="99"/>
    </location>
</feature>
<evidence type="ECO:0000256" key="5">
    <source>
        <dbReference type="ARBA" id="ARBA00012060"/>
    </source>
</evidence>
<comment type="pathway">
    <text evidence="2 8">Metabolic intermediate biosynthesis; chorismate biosynthesis; chorismate from D-erythrose 4-phosphate and phosphoenolpyruvate: step 3/7.</text>
</comment>
<dbReference type="PANTHER" id="PTHR21272">
    <property type="entry name" value="CATABOLIC 3-DEHYDROQUINASE"/>
    <property type="match status" value="1"/>
</dbReference>
<evidence type="ECO:0000256" key="3">
    <source>
        <dbReference type="ARBA" id="ARBA00011037"/>
    </source>
</evidence>
<comment type="similarity">
    <text evidence="3 8">Belongs to the type-II 3-dehydroquinase family.</text>
</comment>
<feature type="binding site" evidence="8 10">
    <location>
        <begin position="100"/>
        <end position="101"/>
    </location>
    <ligand>
        <name>substrate</name>
    </ligand>
</feature>
<evidence type="ECO:0000256" key="2">
    <source>
        <dbReference type="ARBA" id="ARBA00004902"/>
    </source>
</evidence>
<feature type="binding site" evidence="8 10">
    <location>
        <position position="86"/>
    </location>
    <ligand>
        <name>substrate</name>
    </ligand>
</feature>
<evidence type="ECO:0000256" key="7">
    <source>
        <dbReference type="ARBA" id="ARBA00023239"/>
    </source>
</evidence>
<evidence type="ECO:0000256" key="9">
    <source>
        <dbReference type="PIRSR" id="PIRSR001399-1"/>
    </source>
</evidence>
<keyword evidence="8" id="KW-0028">Amino-acid biosynthesis</keyword>
<dbReference type="NCBIfam" id="NF003807">
    <property type="entry name" value="PRK05395.1-4"/>
    <property type="match status" value="1"/>
</dbReference>
<dbReference type="EC" id="4.2.1.10" evidence="5 8"/>
<evidence type="ECO:0000313" key="13">
    <source>
        <dbReference type="Proteomes" id="UP000242972"/>
    </source>
</evidence>
<dbReference type="GO" id="GO:0009423">
    <property type="term" value="P:chorismate biosynthetic process"/>
    <property type="evidence" value="ECO:0007669"/>
    <property type="project" value="UniProtKB-UniRule"/>
</dbReference>
<keyword evidence="6 8" id="KW-0057">Aromatic amino acid biosynthesis</keyword>
<proteinExistence type="inferred from homology"/>
<feature type="binding site" evidence="8 10">
    <location>
        <position position="73"/>
    </location>
    <ligand>
        <name>substrate</name>
    </ligand>
</feature>
<evidence type="ECO:0000256" key="10">
    <source>
        <dbReference type="PIRSR" id="PIRSR001399-2"/>
    </source>
</evidence>
<name>A0A2T2XFT0_9FIRM</name>
<comment type="subunit">
    <text evidence="4 8">Homododecamer.</text>
</comment>
<feature type="active site" description="Proton acceptor" evidence="8 9">
    <location>
        <position position="23"/>
    </location>
</feature>
<dbReference type="GO" id="GO:0003855">
    <property type="term" value="F:3-dehydroquinate dehydratase activity"/>
    <property type="evidence" value="ECO:0007669"/>
    <property type="project" value="UniProtKB-UniRule"/>
</dbReference>
<evidence type="ECO:0000256" key="8">
    <source>
        <dbReference type="HAMAP-Rule" id="MF_00169"/>
    </source>
</evidence>
<dbReference type="NCBIfam" id="NF003805">
    <property type="entry name" value="PRK05395.1-2"/>
    <property type="match status" value="1"/>
</dbReference>
<comment type="caution">
    <text evidence="12">The sequence shown here is derived from an EMBL/GenBank/DDBJ whole genome shotgun (WGS) entry which is preliminary data.</text>
</comment>
<dbReference type="InterPro" id="IPR001874">
    <property type="entry name" value="DHquinase_II"/>
</dbReference>
<dbReference type="EMBL" id="PXYW01000022">
    <property type="protein sequence ID" value="PSR33328.1"/>
    <property type="molecule type" value="Genomic_DNA"/>
</dbReference>
<evidence type="ECO:0000256" key="6">
    <source>
        <dbReference type="ARBA" id="ARBA00023141"/>
    </source>
</evidence>
<reference evidence="12 13" key="1">
    <citation type="journal article" date="2014" name="BMC Genomics">
        <title>Comparison of environmental and isolate Sulfobacillus genomes reveals diverse carbon, sulfur, nitrogen, and hydrogen metabolisms.</title>
        <authorList>
            <person name="Justice N.B."/>
            <person name="Norman A."/>
            <person name="Brown C.T."/>
            <person name="Singh A."/>
            <person name="Thomas B.C."/>
            <person name="Banfield J.F."/>
        </authorList>
    </citation>
    <scope>NUCLEOTIDE SEQUENCE [LARGE SCALE GENOMIC DNA]</scope>
    <source>
        <strain evidence="12">AMDSBA4</strain>
    </source>
</reference>
<dbReference type="PANTHER" id="PTHR21272:SF3">
    <property type="entry name" value="CATABOLIC 3-DEHYDROQUINASE"/>
    <property type="match status" value="1"/>
</dbReference>
<sequence length="146" mass="15885">MLNLHIVNGPNLGRLGRRQPEIYGTVSWGDVMDNLRKDFLNCRLEDFQSNHEGALIDYLETLADRGADGLVINPGALTHQSYALRDAVAALTLPVIEVHLSNIYARESFRSHSVIAPVAVGQISGLGIDGYRLALLHLALRLGSGS</sequence>
<organism evidence="12 13">
    <name type="scientific">Sulfobacillus benefaciens</name>
    <dbReference type="NCBI Taxonomy" id="453960"/>
    <lineage>
        <taxon>Bacteria</taxon>
        <taxon>Bacillati</taxon>
        <taxon>Bacillota</taxon>
        <taxon>Clostridia</taxon>
        <taxon>Eubacteriales</taxon>
        <taxon>Clostridiales Family XVII. Incertae Sedis</taxon>
        <taxon>Sulfobacillus</taxon>
    </lineage>
</organism>
<dbReference type="PROSITE" id="PS01029">
    <property type="entry name" value="DEHYDROQUINASE_II"/>
    <property type="match status" value="1"/>
</dbReference>
<dbReference type="NCBIfam" id="TIGR01088">
    <property type="entry name" value="aroQ"/>
    <property type="match status" value="1"/>
</dbReference>
<dbReference type="GO" id="GO:0019631">
    <property type="term" value="P:quinate catabolic process"/>
    <property type="evidence" value="ECO:0007669"/>
    <property type="project" value="TreeGrafter"/>
</dbReference>
<feature type="binding site" evidence="8 10">
    <location>
        <position position="79"/>
    </location>
    <ligand>
        <name>substrate</name>
    </ligand>
</feature>
<dbReference type="AlphaFoldDB" id="A0A2T2XFT0"/>
<comment type="catalytic activity">
    <reaction evidence="1 8">
        <text>3-dehydroquinate = 3-dehydroshikimate + H2O</text>
        <dbReference type="Rhea" id="RHEA:21096"/>
        <dbReference type="ChEBI" id="CHEBI:15377"/>
        <dbReference type="ChEBI" id="CHEBI:16630"/>
        <dbReference type="ChEBI" id="CHEBI:32364"/>
        <dbReference type="EC" id="4.2.1.10"/>
    </reaction>
</comment>
<dbReference type="SUPFAM" id="SSF52304">
    <property type="entry name" value="Type II 3-dehydroquinate dehydratase"/>
    <property type="match status" value="1"/>
</dbReference>
<evidence type="ECO:0000256" key="4">
    <source>
        <dbReference type="ARBA" id="ARBA00011193"/>
    </source>
</evidence>
<dbReference type="GO" id="GO:0009073">
    <property type="term" value="P:aromatic amino acid family biosynthetic process"/>
    <property type="evidence" value="ECO:0007669"/>
    <property type="project" value="UniProtKB-KW"/>
</dbReference>
<keyword evidence="7 8" id="KW-0456">Lyase</keyword>
<dbReference type="Proteomes" id="UP000242972">
    <property type="component" value="Unassembled WGS sequence"/>
</dbReference>
<dbReference type="UniPathway" id="UPA00053">
    <property type="reaction ID" value="UER00086"/>
</dbReference>
<dbReference type="InterPro" id="IPR018509">
    <property type="entry name" value="DHquinase_II_CS"/>
</dbReference>
<dbReference type="PIRSF" id="PIRSF001399">
    <property type="entry name" value="DHquinase_II"/>
    <property type="match status" value="1"/>
</dbReference>
<evidence type="ECO:0000256" key="11">
    <source>
        <dbReference type="PIRSR" id="PIRSR001399-3"/>
    </source>
</evidence>
<dbReference type="Gene3D" id="3.40.50.9100">
    <property type="entry name" value="Dehydroquinase, class II"/>
    <property type="match status" value="1"/>
</dbReference>
<dbReference type="CDD" id="cd00466">
    <property type="entry name" value="DHQase_II"/>
    <property type="match status" value="1"/>
</dbReference>
<gene>
    <name evidence="8 12" type="primary">aroQ</name>
    <name evidence="12" type="ORF">C7B46_10320</name>
</gene>
<protein>
    <recommendedName>
        <fullName evidence="5 8">3-dehydroquinate dehydratase</fullName>
        <shortName evidence="8">3-dehydroquinase</shortName>
        <ecNumber evidence="5 8">4.2.1.10</ecNumber>
    </recommendedName>
    <alternativeName>
        <fullName evidence="8">Type II DHQase</fullName>
    </alternativeName>
</protein>
<feature type="site" description="Transition state stabilizer" evidence="8 11">
    <location>
        <position position="18"/>
    </location>
</feature>
<evidence type="ECO:0000313" key="12">
    <source>
        <dbReference type="EMBL" id="PSR33328.1"/>
    </source>
</evidence>
<dbReference type="HAMAP" id="MF_00169">
    <property type="entry name" value="AroQ"/>
    <property type="match status" value="1"/>
</dbReference>
<feature type="binding site" evidence="8 10">
    <location>
        <position position="110"/>
    </location>
    <ligand>
        <name>substrate</name>
    </ligand>
</feature>
<dbReference type="Pfam" id="PF01220">
    <property type="entry name" value="DHquinase_II"/>
    <property type="match status" value="1"/>
</dbReference>